<evidence type="ECO:0000256" key="1">
    <source>
        <dbReference type="ARBA" id="ARBA00023015"/>
    </source>
</evidence>
<sequence length="311" mass="36044">MINYYKYLPVSAEDENWGLVVLNAGCTHIEPGTPYPYQEHPSHHYFNWANGRVLHEYQIIYITKGEGIFESERAGEHLIEAGSVILLYPEERHRYKPKEETGWDEYWIGFRSSIFTNQLEKGFFDPKFPVIKAGFQENLLNLFQEIIAITKEEKAGYQSLTSGAALHIIGHLYTILKQSQFAGQAVDQLVNKARCIFRSNIEKNISPQEVADELQVGYSWFRKAFKAYTGLAPGQYLIQLKIQKAKELLQNPTKSIKEITYELNFESRFYFSKIFKEKTGLTPVQYRSHIAGEENGNFNRQNKTYKAIFRA</sequence>
<dbReference type="SUPFAM" id="SSF46689">
    <property type="entry name" value="Homeodomain-like"/>
    <property type="match status" value="2"/>
</dbReference>
<comment type="caution">
    <text evidence="5">The sequence shown here is derived from an EMBL/GenBank/DDBJ whole genome shotgun (WGS) entry which is preliminary data.</text>
</comment>
<name>A0A2T2YIL3_9BACT</name>
<dbReference type="Pfam" id="PF02311">
    <property type="entry name" value="AraC_binding"/>
    <property type="match status" value="1"/>
</dbReference>
<keyword evidence="3" id="KW-0804">Transcription</keyword>
<dbReference type="Gene3D" id="1.10.10.60">
    <property type="entry name" value="Homeodomain-like"/>
    <property type="match status" value="2"/>
</dbReference>
<dbReference type="PROSITE" id="PS01124">
    <property type="entry name" value="HTH_ARAC_FAMILY_2"/>
    <property type="match status" value="1"/>
</dbReference>
<dbReference type="InterPro" id="IPR018062">
    <property type="entry name" value="HTH_AraC-typ_CS"/>
</dbReference>
<dbReference type="GO" id="GO:0043565">
    <property type="term" value="F:sequence-specific DNA binding"/>
    <property type="evidence" value="ECO:0007669"/>
    <property type="project" value="InterPro"/>
</dbReference>
<dbReference type="RefSeq" id="WP_106931520.1">
    <property type="nucleotide sequence ID" value="NZ_PYFT01000001.1"/>
</dbReference>
<dbReference type="PANTHER" id="PTHR43280">
    <property type="entry name" value="ARAC-FAMILY TRANSCRIPTIONAL REGULATOR"/>
    <property type="match status" value="1"/>
</dbReference>
<dbReference type="InterPro" id="IPR018060">
    <property type="entry name" value="HTH_AraC"/>
</dbReference>
<dbReference type="GO" id="GO:0003700">
    <property type="term" value="F:DNA-binding transcription factor activity"/>
    <property type="evidence" value="ECO:0007669"/>
    <property type="project" value="InterPro"/>
</dbReference>
<evidence type="ECO:0000313" key="6">
    <source>
        <dbReference type="Proteomes" id="UP000240357"/>
    </source>
</evidence>
<dbReference type="SUPFAM" id="SSF51215">
    <property type="entry name" value="Regulatory protein AraC"/>
    <property type="match status" value="1"/>
</dbReference>
<evidence type="ECO:0000256" key="3">
    <source>
        <dbReference type="ARBA" id="ARBA00023163"/>
    </source>
</evidence>
<dbReference type="AlphaFoldDB" id="A0A2T2YIL3"/>
<evidence type="ECO:0000259" key="4">
    <source>
        <dbReference type="PROSITE" id="PS01124"/>
    </source>
</evidence>
<keyword evidence="2" id="KW-0238">DNA-binding</keyword>
<dbReference type="Proteomes" id="UP000240357">
    <property type="component" value="Unassembled WGS sequence"/>
</dbReference>
<keyword evidence="6" id="KW-1185">Reference proteome</keyword>
<evidence type="ECO:0000256" key="2">
    <source>
        <dbReference type="ARBA" id="ARBA00023125"/>
    </source>
</evidence>
<dbReference type="InterPro" id="IPR003313">
    <property type="entry name" value="AraC-bd"/>
</dbReference>
<protein>
    <submittedName>
        <fullName evidence="5">AraC family transcriptional regulator</fullName>
    </submittedName>
</protein>
<dbReference type="PROSITE" id="PS00041">
    <property type="entry name" value="HTH_ARAC_FAMILY_1"/>
    <property type="match status" value="1"/>
</dbReference>
<dbReference type="InterPro" id="IPR009057">
    <property type="entry name" value="Homeodomain-like_sf"/>
</dbReference>
<reference evidence="5 6" key="1">
    <citation type="submission" date="2018-03" db="EMBL/GenBank/DDBJ databases">
        <title>Adhaeribacter sp. HMF7605 Genome sequencing and assembly.</title>
        <authorList>
            <person name="Kang H."/>
            <person name="Kang J."/>
            <person name="Cha I."/>
            <person name="Kim H."/>
            <person name="Joh K."/>
        </authorList>
    </citation>
    <scope>NUCLEOTIDE SEQUENCE [LARGE SCALE GENOMIC DNA]</scope>
    <source>
        <strain evidence="5 6">HMF7605</strain>
    </source>
</reference>
<gene>
    <name evidence="5" type="ORF">AHMF7605_18425</name>
</gene>
<dbReference type="Pfam" id="PF12833">
    <property type="entry name" value="HTH_18"/>
    <property type="match status" value="1"/>
</dbReference>
<dbReference type="Gene3D" id="2.60.120.280">
    <property type="entry name" value="Regulatory protein AraC"/>
    <property type="match status" value="1"/>
</dbReference>
<keyword evidence="1" id="KW-0805">Transcription regulation</keyword>
<accession>A0A2T2YIL3</accession>
<evidence type="ECO:0000313" key="5">
    <source>
        <dbReference type="EMBL" id="PSR55341.1"/>
    </source>
</evidence>
<dbReference type="EMBL" id="PYFT01000001">
    <property type="protein sequence ID" value="PSR55341.1"/>
    <property type="molecule type" value="Genomic_DNA"/>
</dbReference>
<proteinExistence type="predicted"/>
<organism evidence="5 6">
    <name type="scientific">Adhaeribacter arboris</name>
    <dbReference type="NCBI Taxonomy" id="2072846"/>
    <lineage>
        <taxon>Bacteria</taxon>
        <taxon>Pseudomonadati</taxon>
        <taxon>Bacteroidota</taxon>
        <taxon>Cytophagia</taxon>
        <taxon>Cytophagales</taxon>
        <taxon>Hymenobacteraceae</taxon>
        <taxon>Adhaeribacter</taxon>
    </lineage>
</organism>
<dbReference type="OrthoDB" id="9813413at2"/>
<feature type="domain" description="HTH araC/xylS-type" evidence="4">
    <location>
        <begin position="191"/>
        <end position="289"/>
    </location>
</feature>
<dbReference type="SMART" id="SM00342">
    <property type="entry name" value="HTH_ARAC"/>
    <property type="match status" value="1"/>
</dbReference>
<dbReference type="InterPro" id="IPR037923">
    <property type="entry name" value="HTH-like"/>
</dbReference>
<dbReference type="PANTHER" id="PTHR43280:SF30">
    <property type="entry name" value="MMSAB OPERON REGULATORY PROTEIN"/>
    <property type="match status" value="1"/>
</dbReference>